<dbReference type="Proteomes" id="UP001057402">
    <property type="component" value="Chromosome 6"/>
</dbReference>
<protein>
    <submittedName>
        <fullName evidence="1">Uncharacterized protein</fullName>
    </submittedName>
</protein>
<proteinExistence type="predicted"/>
<name>A0ACB9QLX1_9MYRT</name>
<accession>A0ACB9QLX1</accession>
<comment type="caution">
    <text evidence="1">The sequence shown here is derived from an EMBL/GenBank/DDBJ whole genome shotgun (WGS) entry which is preliminary data.</text>
</comment>
<evidence type="ECO:0000313" key="1">
    <source>
        <dbReference type="EMBL" id="KAI4364658.1"/>
    </source>
</evidence>
<evidence type="ECO:0000313" key="2">
    <source>
        <dbReference type="Proteomes" id="UP001057402"/>
    </source>
</evidence>
<reference evidence="2" key="1">
    <citation type="journal article" date="2023" name="Front. Plant Sci.">
        <title>Chromosomal-level genome assembly of Melastoma candidum provides insights into trichome evolution.</title>
        <authorList>
            <person name="Zhong Y."/>
            <person name="Wu W."/>
            <person name="Sun C."/>
            <person name="Zou P."/>
            <person name="Liu Y."/>
            <person name="Dai S."/>
            <person name="Zhou R."/>
        </authorList>
    </citation>
    <scope>NUCLEOTIDE SEQUENCE [LARGE SCALE GENOMIC DNA]</scope>
</reference>
<keyword evidence="2" id="KW-1185">Reference proteome</keyword>
<sequence length="134" mass="15193">MKSSKRATWPQDVAGALGQRPPSGQKYLPPEFPWPYSPWLILSQKQDYRTQGGGEGETARYLYAERIETRKGGRRIYGESSPQELAQTIRKMLKKGQGELEESSVDMDRNPTQDTNAEQFLILLLLSPPPAERN</sequence>
<dbReference type="EMBL" id="CM042885">
    <property type="protein sequence ID" value="KAI4364658.1"/>
    <property type="molecule type" value="Genomic_DNA"/>
</dbReference>
<organism evidence="1 2">
    <name type="scientific">Melastoma candidum</name>
    <dbReference type="NCBI Taxonomy" id="119954"/>
    <lineage>
        <taxon>Eukaryota</taxon>
        <taxon>Viridiplantae</taxon>
        <taxon>Streptophyta</taxon>
        <taxon>Embryophyta</taxon>
        <taxon>Tracheophyta</taxon>
        <taxon>Spermatophyta</taxon>
        <taxon>Magnoliopsida</taxon>
        <taxon>eudicotyledons</taxon>
        <taxon>Gunneridae</taxon>
        <taxon>Pentapetalae</taxon>
        <taxon>rosids</taxon>
        <taxon>malvids</taxon>
        <taxon>Myrtales</taxon>
        <taxon>Melastomataceae</taxon>
        <taxon>Melastomatoideae</taxon>
        <taxon>Melastomateae</taxon>
        <taxon>Melastoma</taxon>
    </lineage>
</organism>
<gene>
    <name evidence="1" type="ORF">MLD38_020717</name>
</gene>